<proteinExistence type="predicted"/>
<dbReference type="EMBL" id="BPLQ01012633">
    <property type="protein sequence ID" value="GIY66652.1"/>
    <property type="molecule type" value="Genomic_DNA"/>
</dbReference>
<dbReference type="AlphaFoldDB" id="A0AAV4V8P7"/>
<gene>
    <name evidence="1" type="ORF">CDAR_319601</name>
</gene>
<keyword evidence="2" id="KW-1185">Reference proteome</keyword>
<evidence type="ECO:0000313" key="1">
    <source>
        <dbReference type="EMBL" id="GIY66652.1"/>
    </source>
</evidence>
<name>A0AAV4V8P7_9ARAC</name>
<accession>A0AAV4V8P7</accession>
<organism evidence="1 2">
    <name type="scientific">Caerostris darwini</name>
    <dbReference type="NCBI Taxonomy" id="1538125"/>
    <lineage>
        <taxon>Eukaryota</taxon>
        <taxon>Metazoa</taxon>
        <taxon>Ecdysozoa</taxon>
        <taxon>Arthropoda</taxon>
        <taxon>Chelicerata</taxon>
        <taxon>Arachnida</taxon>
        <taxon>Araneae</taxon>
        <taxon>Araneomorphae</taxon>
        <taxon>Entelegynae</taxon>
        <taxon>Araneoidea</taxon>
        <taxon>Araneidae</taxon>
        <taxon>Caerostris</taxon>
    </lineage>
</organism>
<reference evidence="1 2" key="1">
    <citation type="submission" date="2021-06" db="EMBL/GenBank/DDBJ databases">
        <title>Caerostris darwini draft genome.</title>
        <authorList>
            <person name="Kono N."/>
            <person name="Arakawa K."/>
        </authorList>
    </citation>
    <scope>NUCLEOTIDE SEQUENCE [LARGE SCALE GENOMIC DNA]</scope>
</reference>
<comment type="caution">
    <text evidence="1">The sequence shown here is derived from an EMBL/GenBank/DDBJ whole genome shotgun (WGS) entry which is preliminary data.</text>
</comment>
<protein>
    <submittedName>
        <fullName evidence="1">Uncharacterized protein</fullName>
    </submittedName>
</protein>
<evidence type="ECO:0000313" key="2">
    <source>
        <dbReference type="Proteomes" id="UP001054837"/>
    </source>
</evidence>
<sequence>MLAQKGEKKWLMRHAAVLKCVLHWAIQLRVTHCVSPFTPEQRAYALQVGVVLSVVRLHSWVNVQPAGEVWLHKSAFTKDRQGLLLCKGLIPTTWNTAKEKKRNQKQDCVLPAKLSVLVVKNFVLKNVRNSRNPL</sequence>
<dbReference type="Proteomes" id="UP001054837">
    <property type="component" value="Unassembled WGS sequence"/>
</dbReference>